<dbReference type="STRING" id="1244108.SAMN05444004_101478"/>
<dbReference type="EMBL" id="FNPX01000001">
    <property type="protein sequence ID" value="SDY45342.1"/>
    <property type="molecule type" value="Genomic_DNA"/>
</dbReference>
<name>A0A1H3JZJ0_9RHOB</name>
<keyword evidence="1" id="KW-0472">Membrane</keyword>
<reference evidence="3" key="1">
    <citation type="submission" date="2016-10" db="EMBL/GenBank/DDBJ databases">
        <authorList>
            <person name="Varghese N."/>
            <person name="Submissions S."/>
        </authorList>
    </citation>
    <scope>NUCLEOTIDE SEQUENCE [LARGE SCALE GENOMIC DNA]</scope>
    <source>
        <strain evidence="3">DSM 100420</strain>
    </source>
</reference>
<protein>
    <submittedName>
        <fullName evidence="2">Uncharacterized protein</fullName>
    </submittedName>
</protein>
<sequence>MNDDVIHEEIAGLRRELAHLNSHRFIRVHNSFPKLIMFQLVRGLAFGLGSVLGATLVLSVVVWSLSQIDFIPVIGDLANEILAVIQPNLGVDIQVDEQPIQEP</sequence>
<feature type="transmembrane region" description="Helical" evidence="1">
    <location>
        <begin position="44"/>
        <end position="65"/>
    </location>
</feature>
<dbReference type="OrthoDB" id="7859841at2"/>
<keyword evidence="1" id="KW-1133">Transmembrane helix</keyword>
<dbReference type="Pfam" id="PF18910">
    <property type="entry name" value="DUF5665"/>
    <property type="match status" value="1"/>
</dbReference>
<organism evidence="2 3">
    <name type="scientific">Jannaschia faecimaris</name>
    <dbReference type="NCBI Taxonomy" id="1244108"/>
    <lineage>
        <taxon>Bacteria</taxon>
        <taxon>Pseudomonadati</taxon>
        <taxon>Pseudomonadota</taxon>
        <taxon>Alphaproteobacteria</taxon>
        <taxon>Rhodobacterales</taxon>
        <taxon>Roseobacteraceae</taxon>
        <taxon>Jannaschia</taxon>
    </lineage>
</organism>
<dbReference type="RefSeq" id="WP_092641699.1">
    <property type="nucleotide sequence ID" value="NZ_FNPX01000001.1"/>
</dbReference>
<evidence type="ECO:0000256" key="1">
    <source>
        <dbReference type="SAM" id="Phobius"/>
    </source>
</evidence>
<proteinExistence type="predicted"/>
<accession>A0A1H3JZJ0</accession>
<keyword evidence="1" id="KW-0812">Transmembrane</keyword>
<dbReference type="Proteomes" id="UP000198914">
    <property type="component" value="Unassembled WGS sequence"/>
</dbReference>
<keyword evidence="3" id="KW-1185">Reference proteome</keyword>
<gene>
    <name evidence="2" type="ORF">SAMN05444004_101478</name>
</gene>
<dbReference type="AlphaFoldDB" id="A0A1H3JZJ0"/>
<dbReference type="InterPro" id="IPR043723">
    <property type="entry name" value="DUF5665"/>
</dbReference>
<evidence type="ECO:0000313" key="3">
    <source>
        <dbReference type="Proteomes" id="UP000198914"/>
    </source>
</evidence>
<evidence type="ECO:0000313" key="2">
    <source>
        <dbReference type="EMBL" id="SDY45342.1"/>
    </source>
</evidence>